<dbReference type="PROSITE" id="PS50110">
    <property type="entry name" value="RESPONSE_REGULATORY"/>
    <property type="match status" value="1"/>
</dbReference>
<protein>
    <recommendedName>
        <fullName evidence="3">Chemotaxis protein CheA</fullName>
        <ecNumber evidence="2">2.7.13.3</ecNumber>
    </recommendedName>
</protein>
<dbReference type="AlphaFoldDB" id="A0AA41H6F8"/>
<dbReference type="SMART" id="SM00448">
    <property type="entry name" value="REC"/>
    <property type="match status" value="1"/>
</dbReference>
<dbReference type="Proteomes" id="UP001162889">
    <property type="component" value="Unassembled WGS sequence"/>
</dbReference>
<dbReference type="PROSITE" id="PS50851">
    <property type="entry name" value="CHEW"/>
    <property type="match status" value="1"/>
</dbReference>
<evidence type="ECO:0000256" key="6">
    <source>
        <dbReference type="ARBA" id="ARBA00022777"/>
    </source>
</evidence>
<dbReference type="EMBL" id="JAHTGR010000004">
    <property type="protein sequence ID" value="MBV6321240.1"/>
    <property type="molecule type" value="Genomic_DNA"/>
</dbReference>
<reference evidence="16" key="2">
    <citation type="submission" date="2022-03" db="EMBL/GenBank/DDBJ databases">
        <title>Genome Encyclopedia of Bacteria and Archaea VI: Functional Genomics of Type Strains.</title>
        <authorList>
            <person name="Whitman W."/>
        </authorList>
    </citation>
    <scope>NUCLEOTIDE SEQUENCE</scope>
    <source>
        <strain evidence="16">HSC-15S17</strain>
    </source>
</reference>
<name>A0AA41H6F8_9BURK</name>
<dbReference type="InterPro" id="IPR005467">
    <property type="entry name" value="His_kinase_dom"/>
</dbReference>
<evidence type="ECO:0000313" key="16">
    <source>
        <dbReference type="EMBL" id="MCP2009512.1"/>
    </source>
</evidence>
<dbReference type="Proteomes" id="UP001155901">
    <property type="component" value="Unassembled WGS sequence"/>
</dbReference>
<evidence type="ECO:0000256" key="1">
    <source>
        <dbReference type="ARBA" id="ARBA00000085"/>
    </source>
</evidence>
<evidence type="ECO:0000313" key="17">
    <source>
        <dbReference type="Proteomes" id="UP001155901"/>
    </source>
</evidence>
<evidence type="ECO:0000259" key="12">
    <source>
        <dbReference type="PROSITE" id="PS50110"/>
    </source>
</evidence>
<keyword evidence="4 9" id="KW-0597">Phosphoprotein</keyword>
<dbReference type="SMART" id="SM00073">
    <property type="entry name" value="HPT"/>
    <property type="match status" value="1"/>
</dbReference>
<keyword evidence="18" id="KW-1185">Reference proteome</keyword>
<dbReference type="PROSITE" id="PS50894">
    <property type="entry name" value="HPT"/>
    <property type="match status" value="1"/>
</dbReference>
<sequence length="770" mass="81901">MATDDERFLQRLLATFRLEADEHLGAMSALVLELERPNAPNEPNEPARAAGLVETLFREVHSLKGAARAVNLADIEAVCQALESVLALLKRAQCAPPAPMFELLYRTIDVLRGLLDGGEYELGGLLHALMAAQYGLAAPAGAAPAPLPPPPAASAKAPGAAAPPMPTPAAMPGAAPEPEQTVRISTAKLTALLLQAEELLAFKFSAEHMAADLRALHGELEGWRKRWSRTVGEARAIGRAGERRHGAGVAGATRKGPPLERLLEAVERDALLAKSISERFVQIERSAWQERRALAGMVDNLLEDMKRTLMLPFSTLLEMAPRLVRDLARDSGKEVELRIDGAAIEIDRRILEQMRDPLVHLLRNAIDHGIETPAERRQAGKPERARLAIEVLPRDGDKVELLVSDDGRGIDPLQVRERAVRDGLLAPEAGAALSTAQMLALVFESGVSTSAMLTDLSGRGLGLAIVREKTEKLGGSVAAEAAPGGGTRFRIVLPATLATFRGLLVTTAGRQFVLPSRNVERVARVLPESVQSVEGHPTVLLEGEVLALVQLWRVLGLAAPSAPSGYLTLALLTSGSRRMACLVDAVLGEQEVLVKGLGPQLRRVPNIAGATVLGAGQVVPILHVADLLKSALGAGVGGAPLPAPAAQAARQQLLVVEDSITSRALLKNMLEVGGYRVTVAVDGVDALGVLRGGGYDLVVSDVEMPRMDGFDLTASIRADRRLAGLPVVLVTSLASREHRERGVDVGASAYIAKQGLEQNNLLATVRRLLR</sequence>
<evidence type="ECO:0000256" key="2">
    <source>
        <dbReference type="ARBA" id="ARBA00012438"/>
    </source>
</evidence>
<keyword evidence="16" id="KW-0378">Hydrolase</keyword>
<organism evidence="15 17">
    <name type="scientific">Duganella violaceipulchra</name>
    <dbReference type="NCBI Taxonomy" id="2849652"/>
    <lineage>
        <taxon>Bacteria</taxon>
        <taxon>Pseudomonadati</taxon>
        <taxon>Pseudomonadota</taxon>
        <taxon>Betaproteobacteria</taxon>
        <taxon>Burkholderiales</taxon>
        <taxon>Oxalobacteraceae</taxon>
        <taxon>Telluria group</taxon>
        <taxon>Duganella</taxon>
    </lineage>
</organism>
<keyword evidence="16" id="KW-0482">Metalloprotease</keyword>
<gene>
    <name evidence="15" type="ORF">KVP70_09860</name>
    <name evidence="16" type="ORF">L1274_003241</name>
</gene>
<feature type="domain" description="HPt" evidence="14">
    <location>
        <begin position="5"/>
        <end position="118"/>
    </location>
</feature>
<dbReference type="Pfam" id="PF01627">
    <property type="entry name" value="Hpt"/>
    <property type="match status" value="1"/>
</dbReference>
<dbReference type="InterPro" id="IPR001789">
    <property type="entry name" value="Sig_transdc_resp-reg_receiver"/>
</dbReference>
<dbReference type="GO" id="GO:0006935">
    <property type="term" value="P:chemotaxis"/>
    <property type="evidence" value="ECO:0007669"/>
    <property type="project" value="InterPro"/>
</dbReference>
<feature type="modified residue" description="Phosphohistidine" evidence="8">
    <location>
        <position position="61"/>
    </location>
</feature>
<keyword evidence="6 16" id="KW-0418">Kinase</keyword>
<evidence type="ECO:0000313" key="15">
    <source>
        <dbReference type="EMBL" id="MBV6321240.1"/>
    </source>
</evidence>
<keyword evidence="16" id="KW-0645">Protease</keyword>
<dbReference type="PANTHER" id="PTHR43395">
    <property type="entry name" value="SENSOR HISTIDINE KINASE CHEA"/>
    <property type="match status" value="1"/>
</dbReference>
<feature type="domain" description="CheW-like" evidence="13">
    <location>
        <begin position="499"/>
        <end position="633"/>
    </location>
</feature>
<dbReference type="PANTHER" id="PTHR43395:SF1">
    <property type="entry name" value="CHEMOTAXIS PROTEIN CHEA"/>
    <property type="match status" value="1"/>
</dbReference>
<evidence type="ECO:0000256" key="5">
    <source>
        <dbReference type="ARBA" id="ARBA00022679"/>
    </source>
</evidence>
<dbReference type="EMBL" id="JALJZU010000006">
    <property type="protein sequence ID" value="MCP2009512.1"/>
    <property type="molecule type" value="Genomic_DNA"/>
</dbReference>
<dbReference type="Pfam" id="PF02518">
    <property type="entry name" value="HATPase_c"/>
    <property type="match status" value="1"/>
</dbReference>
<dbReference type="InterPro" id="IPR008207">
    <property type="entry name" value="Sig_transdc_His_kin_Hpt_dom"/>
</dbReference>
<dbReference type="FunFam" id="3.30.565.10:FF:000016">
    <property type="entry name" value="Chemotaxis protein CheA, putative"/>
    <property type="match status" value="1"/>
</dbReference>
<dbReference type="GO" id="GO:0008237">
    <property type="term" value="F:metallopeptidase activity"/>
    <property type="evidence" value="ECO:0007669"/>
    <property type="project" value="UniProtKB-KW"/>
</dbReference>
<feature type="region of interest" description="Disordered" evidence="10">
    <location>
        <begin position="147"/>
        <end position="179"/>
    </location>
</feature>
<evidence type="ECO:0000256" key="10">
    <source>
        <dbReference type="SAM" id="MobiDB-lite"/>
    </source>
</evidence>
<dbReference type="CDD" id="cd00088">
    <property type="entry name" value="HPT"/>
    <property type="match status" value="1"/>
</dbReference>
<evidence type="ECO:0000256" key="9">
    <source>
        <dbReference type="PROSITE-ProRule" id="PRU00169"/>
    </source>
</evidence>
<feature type="domain" description="Histidine kinase" evidence="11">
    <location>
        <begin position="258"/>
        <end position="497"/>
    </location>
</feature>
<evidence type="ECO:0000256" key="7">
    <source>
        <dbReference type="ARBA" id="ARBA00035100"/>
    </source>
</evidence>
<evidence type="ECO:0000259" key="11">
    <source>
        <dbReference type="PROSITE" id="PS50109"/>
    </source>
</evidence>
<comment type="function">
    <text evidence="7">Involved in the transmission of sensory signals from the chemoreceptors to the flagellar motors. CheA is autophosphorylated; it can transfer its phosphate group to either CheB or CheY.</text>
</comment>
<feature type="modified residue" description="4-aspartylphosphate" evidence="9">
    <location>
        <position position="701"/>
    </location>
</feature>
<reference evidence="15" key="1">
    <citation type="submission" date="2021-07" db="EMBL/GenBank/DDBJ databases">
        <title>Characterization of violacein-producing bacteria and related species.</title>
        <authorList>
            <person name="Wilson H.S."/>
            <person name="De Leon M.E."/>
        </authorList>
    </citation>
    <scope>NUCLEOTIDE SEQUENCE</scope>
    <source>
        <strain evidence="15">HSC-15S17</strain>
    </source>
</reference>
<dbReference type="Pfam" id="PF01584">
    <property type="entry name" value="CheW"/>
    <property type="match status" value="1"/>
</dbReference>
<proteinExistence type="predicted"/>
<comment type="caution">
    <text evidence="15">The sequence shown here is derived from an EMBL/GenBank/DDBJ whole genome shotgun (WGS) entry which is preliminary data.</text>
</comment>
<keyword evidence="5 16" id="KW-0808">Transferase</keyword>
<dbReference type="InterPro" id="IPR002545">
    <property type="entry name" value="CheW-lke_dom"/>
</dbReference>
<comment type="catalytic activity">
    <reaction evidence="1">
        <text>ATP + protein L-histidine = ADP + protein N-phospho-L-histidine.</text>
        <dbReference type="EC" id="2.7.13.3"/>
    </reaction>
</comment>
<dbReference type="InterPro" id="IPR051315">
    <property type="entry name" value="Bact_Chemotaxis_CheA"/>
</dbReference>
<evidence type="ECO:0000256" key="3">
    <source>
        <dbReference type="ARBA" id="ARBA00021495"/>
    </source>
</evidence>
<dbReference type="SMART" id="SM00260">
    <property type="entry name" value="CheW"/>
    <property type="match status" value="1"/>
</dbReference>
<dbReference type="EC" id="2.7.13.3" evidence="2"/>
<dbReference type="SMART" id="SM00387">
    <property type="entry name" value="HATPase_c"/>
    <property type="match status" value="1"/>
</dbReference>
<accession>A0AA41H6F8</accession>
<feature type="domain" description="Response regulatory" evidence="12">
    <location>
        <begin position="652"/>
        <end position="768"/>
    </location>
</feature>
<dbReference type="Pfam" id="PF00072">
    <property type="entry name" value="Response_reg"/>
    <property type="match status" value="1"/>
</dbReference>
<dbReference type="PROSITE" id="PS50109">
    <property type="entry name" value="HIS_KIN"/>
    <property type="match status" value="1"/>
</dbReference>
<dbReference type="GO" id="GO:0004673">
    <property type="term" value="F:protein histidine kinase activity"/>
    <property type="evidence" value="ECO:0007669"/>
    <property type="project" value="UniProtKB-EC"/>
</dbReference>
<evidence type="ECO:0000256" key="8">
    <source>
        <dbReference type="PROSITE-ProRule" id="PRU00110"/>
    </source>
</evidence>
<dbReference type="RefSeq" id="WP_217941991.1">
    <property type="nucleotide sequence ID" value="NZ_JAHTGR010000004.1"/>
</dbReference>
<dbReference type="InterPro" id="IPR003594">
    <property type="entry name" value="HATPase_dom"/>
</dbReference>
<evidence type="ECO:0000259" key="13">
    <source>
        <dbReference type="PROSITE" id="PS50851"/>
    </source>
</evidence>
<evidence type="ECO:0000259" key="14">
    <source>
        <dbReference type="PROSITE" id="PS50894"/>
    </source>
</evidence>
<evidence type="ECO:0000256" key="4">
    <source>
        <dbReference type="ARBA" id="ARBA00022553"/>
    </source>
</evidence>
<dbReference type="GO" id="GO:0000160">
    <property type="term" value="P:phosphorelay signal transduction system"/>
    <property type="evidence" value="ECO:0007669"/>
    <property type="project" value="InterPro"/>
</dbReference>
<evidence type="ECO:0000313" key="18">
    <source>
        <dbReference type="Proteomes" id="UP001162889"/>
    </source>
</evidence>